<evidence type="ECO:0000256" key="3">
    <source>
        <dbReference type="ARBA" id="ARBA00023163"/>
    </source>
</evidence>
<accession>D1ARD3</accession>
<dbReference type="STRING" id="526218.Sterm_3585"/>
<dbReference type="AlphaFoldDB" id="D1ARD3"/>
<dbReference type="HOGENOM" id="CLU_111585_5_3_0"/>
<dbReference type="eggNOG" id="COG1733">
    <property type="taxonomic scope" value="Bacteria"/>
</dbReference>
<dbReference type="SUPFAM" id="SSF46785">
    <property type="entry name" value="Winged helix' DNA-binding domain"/>
    <property type="match status" value="1"/>
</dbReference>
<evidence type="ECO:0000256" key="2">
    <source>
        <dbReference type="ARBA" id="ARBA00023125"/>
    </source>
</evidence>
<gene>
    <name evidence="5" type="ordered locus">Sterm_3585</name>
</gene>
<keyword evidence="1" id="KW-0805">Transcription regulation</keyword>
<dbReference type="Pfam" id="PF01638">
    <property type="entry name" value="HxlR"/>
    <property type="match status" value="1"/>
</dbReference>
<dbReference type="PROSITE" id="PS51118">
    <property type="entry name" value="HTH_HXLR"/>
    <property type="match status" value="1"/>
</dbReference>
<dbReference type="InterPro" id="IPR036388">
    <property type="entry name" value="WH-like_DNA-bd_sf"/>
</dbReference>
<evidence type="ECO:0000313" key="5">
    <source>
        <dbReference type="EMBL" id="ACZ10419.1"/>
    </source>
</evidence>
<keyword evidence="3" id="KW-0804">Transcription</keyword>
<dbReference type="InterPro" id="IPR002577">
    <property type="entry name" value="HTH_HxlR"/>
</dbReference>
<dbReference type="GO" id="GO:0003677">
    <property type="term" value="F:DNA binding"/>
    <property type="evidence" value="ECO:0007669"/>
    <property type="project" value="UniProtKB-KW"/>
</dbReference>
<reference evidence="6" key="1">
    <citation type="submission" date="2009-09" db="EMBL/GenBank/DDBJ databases">
        <title>The complete chromosome of Sebaldella termitidis ATCC 33386.</title>
        <authorList>
            <consortium name="US DOE Joint Genome Institute (JGI-PGF)"/>
            <person name="Lucas S."/>
            <person name="Copeland A."/>
            <person name="Lapidus A."/>
            <person name="Glavina del Rio T."/>
            <person name="Dalin E."/>
            <person name="Tice H."/>
            <person name="Bruce D."/>
            <person name="Goodwin L."/>
            <person name="Pitluck S."/>
            <person name="Kyrpides N."/>
            <person name="Mavromatis K."/>
            <person name="Ivanova N."/>
            <person name="Mikhailova N."/>
            <person name="Sims D."/>
            <person name="Meincke L."/>
            <person name="Brettin T."/>
            <person name="Detter J.C."/>
            <person name="Han C."/>
            <person name="Larimer F."/>
            <person name="Land M."/>
            <person name="Hauser L."/>
            <person name="Markowitz V."/>
            <person name="Cheng J.F."/>
            <person name="Hugenholtz P."/>
            <person name="Woyke T."/>
            <person name="Wu D."/>
            <person name="Eisen J.A."/>
        </authorList>
    </citation>
    <scope>NUCLEOTIDE SEQUENCE [LARGE SCALE GENOMIC DNA]</scope>
    <source>
        <strain evidence="6">ATCC 33386 / NCTC 11300</strain>
    </source>
</reference>
<dbReference type="KEGG" id="str:Sterm_3585"/>
<dbReference type="Proteomes" id="UP000000845">
    <property type="component" value="Chromosome"/>
</dbReference>
<dbReference type="InterPro" id="IPR036390">
    <property type="entry name" value="WH_DNA-bd_sf"/>
</dbReference>
<name>D1ARD3_SEBTE</name>
<evidence type="ECO:0000256" key="1">
    <source>
        <dbReference type="ARBA" id="ARBA00023015"/>
    </source>
</evidence>
<feature type="domain" description="HTH hxlR-type" evidence="4">
    <location>
        <begin position="8"/>
        <end position="106"/>
    </location>
</feature>
<reference evidence="5 6" key="2">
    <citation type="journal article" date="2010" name="Stand. Genomic Sci.">
        <title>Complete genome sequence of Sebaldella termitidis type strain (NCTC 11300).</title>
        <authorList>
            <person name="Harmon-Smith M."/>
            <person name="Celia L."/>
            <person name="Chertkov O."/>
            <person name="Lapidus A."/>
            <person name="Copeland A."/>
            <person name="Glavina Del Rio T."/>
            <person name="Nolan M."/>
            <person name="Lucas S."/>
            <person name="Tice H."/>
            <person name="Cheng J.F."/>
            <person name="Han C."/>
            <person name="Detter J.C."/>
            <person name="Bruce D."/>
            <person name="Goodwin L."/>
            <person name="Pitluck S."/>
            <person name="Pati A."/>
            <person name="Liolios K."/>
            <person name="Ivanova N."/>
            <person name="Mavromatis K."/>
            <person name="Mikhailova N."/>
            <person name="Chen A."/>
            <person name="Palaniappan K."/>
            <person name="Land M."/>
            <person name="Hauser L."/>
            <person name="Chang Y.J."/>
            <person name="Jeffries C.D."/>
            <person name="Brettin T."/>
            <person name="Goker M."/>
            <person name="Beck B."/>
            <person name="Bristow J."/>
            <person name="Eisen J.A."/>
            <person name="Markowitz V."/>
            <person name="Hugenholtz P."/>
            <person name="Kyrpides N.C."/>
            <person name="Klenk H.P."/>
            <person name="Chen F."/>
        </authorList>
    </citation>
    <scope>NUCLEOTIDE SEQUENCE [LARGE SCALE GENOMIC DNA]</scope>
    <source>
        <strain evidence="6">ATCC 33386 / NCTC 11300</strain>
    </source>
</reference>
<dbReference type="EMBL" id="CP001739">
    <property type="protein sequence ID" value="ACZ10419.1"/>
    <property type="molecule type" value="Genomic_DNA"/>
</dbReference>
<keyword evidence="6" id="KW-1185">Reference proteome</keyword>
<sequence length="108" mass="12811">MYEDSKTCPVEITLLLINNKWKIRIIGSLLNGTRRFNEIRRILEDISQKVLTQNLREMEKDGLINRKVYPEIPLKVEYSLTKLGYSLKPILDEMVEWGIKYEKNLLDK</sequence>
<dbReference type="RefSeq" id="WP_012863001.1">
    <property type="nucleotide sequence ID" value="NC_013517.1"/>
</dbReference>
<keyword evidence="2" id="KW-0238">DNA-binding</keyword>
<protein>
    <submittedName>
        <fullName evidence="5">Transcriptional regulator, HxlR family</fullName>
    </submittedName>
</protein>
<dbReference type="PANTHER" id="PTHR33204:SF37">
    <property type="entry name" value="HTH-TYPE TRANSCRIPTIONAL REGULATOR YODB"/>
    <property type="match status" value="1"/>
</dbReference>
<organism evidence="5 6">
    <name type="scientific">Sebaldella termitidis (strain ATCC 33386 / NCTC 11300)</name>
    <dbReference type="NCBI Taxonomy" id="526218"/>
    <lineage>
        <taxon>Bacteria</taxon>
        <taxon>Fusobacteriati</taxon>
        <taxon>Fusobacteriota</taxon>
        <taxon>Fusobacteriia</taxon>
        <taxon>Fusobacteriales</taxon>
        <taxon>Leptotrichiaceae</taxon>
        <taxon>Sebaldella</taxon>
    </lineage>
</organism>
<dbReference type="Gene3D" id="1.10.10.10">
    <property type="entry name" value="Winged helix-like DNA-binding domain superfamily/Winged helix DNA-binding domain"/>
    <property type="match status" value="1"/>
</dbReference>
<proteinExistence type="predicted"/>
<evidence type="ECO:0000259" key="4">
    <source>
        <dbReference type="PROSITE" id="PS51118"/>
    </source>
</evidence>
<evidence type="ECO:0000313" key="6">
    <source>
        <dbReference type="Proteomes" id="UP000000845"/>
    </source>
</evidence>
<dbReference type="PANTHER" id="PTHR33204">
    <property type="entry name" value="TRANSCRIPTIONAL REGULATOR, MARR FAMILY"/>
    <property type="match status" value="1"/>
</dbReference>